<dbReference type="SMART" id="SM00836">
    <property type="entry name" value="DALR_1"/>
    <property type="match status" value="1"/>
</dbReference>
<dbReference type="InterPro" id="IPR001412">
    <property type="entry name" value="aa-tRNA-synth_I_CS"/>
</dbReference>
<protein>
    <recommendedName>
        <fullName evidence="2">arginine--tRNA ligase</fullName>
        <ecNumber evidence="2">6.1.1.19</ecNumber>
    </recommendedName>
    <alternativeName>
        <fullName evidence="8">Arginyl-tRNA synthetase</fullName>
    </alternativeName>
</protein>
<dbReference type="PANTHER" id="PTHR11956:SF5">
    <property type="entry name" value="ARGININE--TRNA LIGASE, CYTOPLASMIC"/>
    <property type="match status" value="1"/>
</dbReference>
<dbReference type="InterPro" id="IPR035684">
    <property type="entry name" value="ArgRS_core"/>
</dbReference>
<evidence type="ECO:0000256" key="4">
    <source>
        <dbReference type="ARBA" id="ARBA00022741"/>
    </source>
</evidence>
<dbReference type="InterPro" id="IPR005148">
    <property type="entry name" value="Arg-tRNA-synth_N"/>
</dbReference>
<keyword evidence="7 10" id="KW-0030">Aminoacyl-tRNA synthetase</keyword>
<evidence type="ECO:0000256" key="2">
    <source>
        <dbReference type="ARBA" id="ARBA00012837"/>
    </source>
</evidence>
<dbReference type="Pfam" id="PF05746">
    <property type="entry name" value="DALR_1"/>
    <property type="match status" value="1"/>
</dbReference>
<keyword evidence="4 10" id="KW-0547">Nucleotide-binding</keyword>
<comment type="caution">
    <text evidence="13">The sequence shown here is derived from an EMBL/GenBank/DDBJ whole genome shotgun (WGS) entry which is preliminary data.</text>
</comment>
<dbReference type="GO" id="GO:0016874">
    <property type="term" value="F:ligase activity"/>
    <property type="evidence" value="ECO:0007669"/>
    <property type="project" value="UniProtKB-KW"/>
</dbReference>
<name>A0ABQ7SB99_9ACAR</name>
<evidence type="ECO:0000256" key="1">
    <source>
        <dbReference type="ARBA" id="ARBA00005594"/>
    </source>
</evidence>
<evidence type="ECO:0000256" key="5">
    <source>
        <dbReference type="ARBA" id="ARBA00022840"/>
    </source>
</evidence>
<feature type="domain" description="DALR anticodon binding" evidence="11">
    <location>
        <begin position="484"/>
        <end position="608"/>
    </location>
</feature>
<evidence type="ECO:0000256" key="10">
    <source>
        <dbReference type="RuleBase" id="RU363038"/>
    </source>
</evidence>
<evidence type="ECO:0000259" key="11">
    <source>
        <dbReference type="SMART" id="SM00836"/>
    </source>
</evidence>
<dbReference type="Proteomes" id="UP000825002">
    <property type="component" value="Unassembled WGS sequence"/>
</dbReference>
<dbReference type="PRINTS" id="PR01038">
    <property type="entry name" value="TRNASYNTHARG"/>
</dbReference>
<evidence type="ECO:0000256" key="3">
    <source>
        <dbReference type="ARBA" id="ARBA00022598"/>
    </source>
</evidence>
<dbReference type="InterPro" id="IPR008909">
    <property type="entry name" value="DALR_anticod-bd"/>
</dbReference>
<dbReference type="Gene3D" id="3.30.1360.70">
    <property type="entry name" value="Arginyl tRNA synthetase N-terminal domain"/>
    <property type="match status" value="1"/>
</dbReference>
<dbReference type="NCBIfam" id="TIGR00456">
    <property type="entry name" value="argS"/>
    <property type="match status" value="1"/>
</dbReference>
<evidence type="ECO:0000256" key="6">
    <source>
        <dbReference type="ARBA" id="ARBA00022917"/>
    </source>
</evidence>
<feature type="domain" description="Arginyl tRNA synthetase N-terminal" evidence="12">
    <location>
        <begin position="10"/>
        <end position="114"/>
    </location>
</feature>
<evidence type="ECO:0000256" key="9">
    <source>
        <dbReference type="ARBA" id="ARBA00049339"/>
    </source>
</evidence>
<evidence type="ECO:0000256" key="7">
    <source>
        <dbReference type="ARBA" id="ARBA00023146"/>
    </source>
</evidence>
<dbReference type="SUPFAM" id="SSF52374">
    <property type="entry name" value="Nucleotidylyl transferase"/>
    <property type="match status" value="1"/>
</dbReference>
<reference evidence="13 14" key="1">
    <citation type="submission" date="2020-10" db="EMBL/GenBank/DDBJ databases">
        <authorList>
            <person name="Klimov P.B."/>
            <person name="Dyachkov S.M."/>
            <person name="Chetverikov P.E."/>
        </authorList>
    </citation>
    <scope>NUCLEOTIDE SEQUENCE [LARGE SCALE GENOMIC DNA]</scope>
    <source>
        <strain evidence="13">BMOC 18-1129-001#AD2665</strain>
        <tissue evidence="13">Entire mites</tissue>
    </source>
</reference>
<evidence type="ECO:0000256" key="8">
    <source>
        <dbReference type="ARBA" id="ARBA00033033"/>
    </source>
</evidence>
<dbReference type="InterPro" id="IPR001278">
    <property type="entry name" value="Arg-tRNA-ligase"/>
</dbReference>
<keyword evidence="3 10" id="KW-0436">Ligase</keyword>
<keyword evidence="5 10" id="KW-0067">ATP-binding</keyword>
<dbReference type="SMART" id="SM01016">
    <property type="entry name" value="Arg_tRNA_synt_N"/>
    <property type="match status" value="1"/>
</dbReference>
<comment type="similarity">
    <text evidence="1 10">Belongs to the class-I aminoacyl-tRNA synthetase family.</text>
</comment>
<dbReference type="Pfam" id="PF00750">
    <property type="entry name" value="tRNA-synt_1d"/>
    <property type="match status" value="1"/>
</dbReference>
<feature type="non-terminal residue" evidence="13">
    <location>
        <position position="1"/>
    </location>
</feature>
<dbReference type="Gene3D" id="3.40.50.620">
    <property type="entry name" value="HUPs"/>
    <property type="match status" value="1"/>
</dbReference>
<dbReference type="Pfam" id="PF03485">
    <property type="entry name" value="Arg_tRNA_synt_N"/>
    <property type="match status" value="1"/>
</dbReference>
<evidence type="ECO:0000313" key="13">
    <source>
        <dbReference type="EMBL" id="KAG9510688.1"/>
    </source>
</evidence>
<dbReference type="EC" id="6.1.1.19" evidence="2"/>
<dbReference type="EMBL" id="JAIFTH010000095">
    <property type="protein sequence ID" value="KAG9510688.1"/>
    <property type="molecule type" value="Genomic_DNA"/>
</dbReference>
<dbReference type="PANTHER" id="PTHR11956">
    <property type="entry name" value="ARGINYL-TRNA SYNTHETASE"/>
    <property type="match status" value="1"/>
</dbReference>
<keyword evidence="14" id="KW-1185">Reference proteome</keyword>
<dbReference type="PROSITE" id="PS00178">
    <property type="entry name" value="AA_TRNA_LIGASE_I"/>
    <property type="match status" value="1"/>
</dbReference>
<dbReference type="InterPro" id="IPR009080">
    <property type="entry name" value="tRNAsynth_Ia_anticodon-bd"/>
</dbReference>
<gene>
    <name evidence="13" type="primary">RARS</name>
    <name evidence="13" type="ORF">GZH46_00760</name>
</gene>
<dbReference type="InterPro" id="IPR014729">
    <property type="entry name" value="Rossmann-like_a/b/a_fold"/>
</dbReference>
<dbReference type="SUPFAM" id="SSF47323">
    <property type="entry name" value="Anticodon-binding domain of a subclass of class I aminoacyl-tRNA synthetases"/>
    <property type="match status" value="1"/>
</dbReference>
<dbReference type="Gene3D" id="1.10.730.10">
    <property type="entry name" value="Isoleucyl-tRNA Synthetase, Domain 1"/>
    <property type="match status" value="1"/>
</dbReference>
<evidence type="ECO:0000259" key="12">
    <source>
        <dbReference type="SMART" id="SM01016"/>
    </source>
</evidence>
<keyword evidence="6 10" id="KW-0648">Protein biosynthesis</keyword>
<proteinExistence type="inferred from homology"/>
<dbReference type="InterPro" id="IPR036695">
    <property type="entry name" value="Arg-tRNA-synth_N_sf"/>
</dbReference>
<dbReference type="HAMAP" id="MF_00123">
    <property type="entry name" value="Arg_tRNA_synth"/>
    <property type="match status" value="1"/>
</dbReference>
<sequence>MECLLGKARDLFEAAIYDAYPHLKDKTVLVIVAPVLSKQAANTNADLQCNSAMPLVKTLSQHPAPVSDDSKPTKPNPVAIAESLIASASKLSSNDESAFENFTVSRSGFINFCIKKQYIESKISEMLRDGVKMQHKESIKVIVDYSSPNIAKEMHVGHLRSTIIGDSVARLLEYIGCDVMRLNHVGDWGTQFGMLLALLFEKFGEDQSKFSQEISSLQSFYKEAKVKFDTDEGFKKKAYECVIQLQSKEPKAISAWQKICDVSRREFQIIYDRLGIENLIERGESFYHDKMKEMVAGLEERGLLELDDGRKIFWPAEDKKLIPLTIVKSDGGYTYDTSDLAAVRQRVNEEHAKRIIYVTDTGQSAHFQSIFACAKRAGYCDNQVRLDHVGFGLVLGEDRKKFKTRSGDTVKLAELLDEGLERSLAKLQEKGRQTELTPEELTAAQEAVAYGCIKYADLSRDRNRDYVFSFDQMLDDKGNTAVYLLYCVTRIRSIARKANLGSVSEILHNKKEPLALNHPREIKLAKFMLRFPDIVMQCAEDLYFHSICGFLYELSTVYSEFYDECYCIERSGDTIVNINLDRILLCEATAMIMEKGLNLLGIKTVSRM</sequence>
<organism evidence="13 14">
    <name type="scientific">Fragariocoptes setiger</name>
    <dbReference type="NCBI Taxonomy" id="1670756"/>
    <lineage>
        <taxon>Eukaryota</taxon>
        <taxon>Metazoa</taxon>
        <taxon>Ecdysozoa</taxon>
        <taxon>Arthropoda</taxon>
        <taxon>Chelicerata</taxon>
        <taxon>Arachnida</taxon>
        <taxon>Acari</taxon>
        <taxon>Acariformes</taxon>
        <taxon>Trombidiformes</taxon>
        <taxon>Prostigmata</taxon>
        <taxon>Eupodina</taxon>
        <taxon>Eriophyoidea</taxon>
        <taxon>Phytoptidae</taxon>
        <taxon>Fragariocoptes</taxon>
    </lineage>
</organism>
<accession>A0ABQ7SB99</accession>
<evidence type="ECO:0000313" key="14">
    <source>
        <dbReference type="Proteomes" id="UP000825002"/>
    </source>
</evidence>
<comment type="catalytic activity">
    <reaction evidence="9">
        <text>tRNA(Arg) + L-arginine + ATP = L-arginyl-tRNA(Arg) + AMP + diphosphate</text>
        <dbReference type="Rhea" id="RHEA:20301"/>
        <dbReference type="Rhea" id="RHEA-COMP:9658"/>
        <dbReference type="Rhea" id="RHEA-COMP:9673"/>
        <dbReference type="ChEBI" id="CHEBI:30616"/>
        <dbReference type="ChEBI" id="CHEBI:32682"/>
        <dbReference type="ChEBI" id="CHEBI:33019"/>
        <dbReference type="ChEBI" id="CHEBI:78442"/>
        <dbReference type="ChEBI" id="CHEBI:78513"/>
        <dbReference type="ChEBI" id="CHEBI:456215"/>
        <dbReference type="EC" id="6.1.1.19"/>
    </reaction>
</comment>
<dbReference type="CDD" id="cd00671">
    <property type="entry name" value="ArgRS_core"/>
    <property type="match status" value="1"/>
</dbReference>